<evidence type="ECO:0000256" key="1">
    <source>
        <dbReference type="SAM" id="MobiDB-lite"/>
    </source>
</evidence>
<reference evidence="3" key="1">
    <citation type="submission" date="2020-08" db="EMBL/GenBank/DDBJ databases">
        <title>Genome sequencing and assembly of the red palm weevil Rhynchophorus ferrugineus.</title>
        <authorList>
            <person name="Dias G.B."/>
            <person name="Bergman C.M."/>
            <person name="Manee M."/>
        </authorList>
    </citation>
    <scope>NUCLEOTIDE SEQUENCE</scope>
    <source>
        <strain evidence="3">AA-2017</strain>
        <tissue evidence="3">Whole larva</tissue>
    </source>
</reference>
<keyword evidence="4" id="KW-1185">Reference proteome</keyword>
<protein>
    <submittedName>
        <fullName evidence="3">Uncharacterized protein</fullName>
    </submittedName>
</protein>
<sequence>MRSNKRTQGVTESRSQDGRQAEELPEGAGVRREHPNKLGEGYRRTARSYQDKVRERENNKFAILDDVYLKRKTYLCRPVIGCEYTPNYVSIPTNKSCNYSIKGVV</sequence>
<comment type="caution">
    <text evidence="3">The sequence shown here is derived from an EMBL/GenBank/DDBJ whole genome shotgun (WGS) entry which is preliminary data.</text>
</comment>
<feature type="compositionally biased region" description="Basic and acidic residues" evidence="1">
    <location>
        <begin position="29"/>
        <end position="51"/>
    </location>
</feature>
<evidence type="ECO:0000313" key="4">
    <source>
        <dbReference type="Proteomes" id="UP000625711"/>
    </source>
</evidence>
<organism evidence="3 4">
    <name type="scientific">Rhynchophorus ferrugineus</name>
    <name type="common">Red palm weevil</name>
    <name type="synonym">Curculio ferrugineus</name>
    <dbReference type="NCBI Taxonomy" id="354439"/>
    <lineage>
        <taxon>Eukaryota</taxon>
        <taxon>Metazoa</taxon>
        <taxon>Ecdysozoa</taxon>
        <taxon>Arthropoda</taxon>
        <taxon>Hexapoda</taxon>
        <taxon>Insecta</taxon>
        <taxon>Pterygota</taxon>
        <taxon>Neoptera</taxon>
        <taxon>Endopterygota</taxon>
        <taxon>Coleoptera</taxon>
        <taxon>Polyphaga</taxon>
        <taxon>Cucujiformia</taxon>
        <taxon>Curculionidae</taxon>
        <taxon>Dryophthorinae</taxon>
        <taxon>Rhynchophorus</taxon>
    </lineage>
</organism>
<dbReference type="Proteomes" id="UP000625711">
    <property type="component" value="Unassembled WGS sequence"/>
</dbReference>
<gene>
    <name evidence="3" type="ORF">GWI33_023128</name>
    <name evidence="2" type="ORF">GWI33_023129</name>
</gene>
<feature type="compositionally biased region" description="Polar residues" evidence="1">
    <location>
        <begin position="1"/>
        <end position="13"/>
    </location>
</feature>
<dbReference type="AlphaFoldDB" id="A0A834M459"/>
<proteinExistence type="predicted"/>
<evidence type="ECO:0000313" key="2">
    <source>
        <dbReference type="EMBL" id="KAF7264508.1"/>
    </source>
</evidence>
<feature type="region of interest" description="Disordered" evidence="1">
    <location>
        <begin position="1"/>
        <end position="51"/>
    </location>
</feature>
<evidence type="ECO:0000313" key="3">
    <source>
        <dbReference type="EMBL" id="KAF7264509.1"/>
    </source>
</evidence>
<accession>A0A834M459</accession>
<dbReference type="EMBL" id="JAACXV010016869">
    <property type="protein sequence ID" value="KAF7264508.1"/>
    <property type="molecule type" value="Genomic_DNA"/>
</dbReference>
<dbReference type="EMBL" id="JAACXV010016868">
    <property type="protein sequence ID" value="KAF7264509.1"/>
    <property type="molecule type" value="Genomic_DNA"/>
</dbReference>
<name>A0A834M459_RHYFE</name>